<dbReference type="SUPFAM" id="SSF53649">
    <property type="entry name" value="Alkaline phosphatase-like"/>
    <property type="match status" value="1"/>
</dbReference>
<dbReference type="Gene3D" id="3.40.720.10">
    <property type="entry name" value="Alkaline Phosphatase, subunit A"/>
    <property type="match status" value="1"/>
</dbReference>
<dbReference type="Proteomes" id="UP000320176">
    <property type="component" value="Unassembled WGS sequence"/>
</dbReference>
<evidence type="ECO:0000259" key="6">
    <source>
        <dbReference type="Pfam" id="PF00884"/>
    </source>
</evidence>
<dbReference type="GO" id="GO:0004065">
    <property type="term" value="F:arylsulfatase activity"/>
    <property type="evidence" value="ECO:0007669"/>
    <property type="project" value="UniProtKB-EC"/>
</dbReference>
<keyword evidence="4" id="KW-0106">Calcium</keyword>
<dbReference type="PROSITE" id="PS00523">
    <property type="entry name" value="SULFATASE_1"/>
    <property type="match status" value="1"/>
</dbReference>
<keyword evidence="3 7" id="KW-0378">Hydrolase</keyword>
<sequence length="502" mass="55646">MLARILFLTWLGLTLTGLAPLGVALADTASRPNVIVFIADDISWNDFGCYGNTAARTPNIDALAESGIRFDRAFLTASSCSPSRSSIITGRYPHNNGAAAELHKPISKHLPWLPGVLRESGYYTAQSGKHHMTTTAAKNEQPVYFDLVDGGRQPGNSGGHANWVSVTSDRPKDKPFFCWFASYDAHRDWDADKQWDESQYGSMHRPSDVIVPPFLIDDDATRQDLASYYNEVTRFDHYVGAVVQTLKRQEVLDDTLIFVLADNGRPFPRAKTRLHDSGMKTALIAHWPSGIQSTGVSDSQVSVIDLAPTILTAAGATVPQTMQGVSLLPVFADRSAKVRDYAFSEHNWHDYEAHGRGVRHGDFLLIQNFRTQLPWQGPADSVRSPSHHSLQAARDAKRLNAAQQDVFLTPRPEIELYNFRQDPHQLVNLAGQPKTESTQKHLQEILRRWMDETGDSVPEKISPDTFDRETGKHIPASDVDTTGVLTPGSDRKADHVLAPGPR</sequence>
<evidence type="ECO:0000313" key="8">
    <source>
        <dbReference type="Proteomes" id="UP000320176"/>
    </source>
</evidence>
<dbReference type="PANTHER" id="PTHR42693">
    <property type="entry name" value="ARYLSULFATASE FAMILY MEMBER"/>
    <property type="match status" value="1"/>
</dbReference>
<evidence type="ECO:0000256" key="3">
    <source>
        <dbReference type="ARBA" id="ARBA00022801"/>
    </source>
</evidence>
<protein>
    <submittedName>
        <fullName evidence="7">Arylsulfatase</fullName>
        <ecNumber evidence="7">3.1.6.1</ecNumber>
    </submittedName>
</protein>
<keyword evidence="8" id="KW-1185">Reference proteome</keyword>
<gene>
    <name evidence="7" type="ORF">Pla52n_66240</name>
</gene>
<dbReference type="InterPro" id="IPR050738">
    <property type="entry name" value="Sulfatase"/>
</dbReference>
<dbReference type="GO" id="GO:0046872">
    <property type="term" value="F:metal ion binding"/>
    <property type="evidence" value="ECO:0007669"/>
    <property type="project" value="UniProtKB-KW"/>
</dbReference>
<dbReference type="EMBL" id="SJPN01000017">
    <property type="protein sequence ID" value="TWT91290.1"/>
    <property type="molecule type" value="Genomic_DNA"/>
</dbReference>
<dbReference type="InterPro" id="IPR017850">
    <property type="entry name" value="Alkaline_phosphatase_core_sf"/>
</dbReference>
<accession>A0A5C5ZVW9</accession>
<reference evidence="7 8" key="1">
    <citation type="submission" date="2019-02" db="EMBL/GenBank/DDBJ databases">
        <title>Deep-cultivation of Planctomycetes and their phenomic and genomic characterization uncovers novel biology.</title>
        <authorList>
            <person name="Wiegand S."/>
            <person name="Jogler M."/>
            <person name="Boedeker C."/>
            <person name="Pinto D."/>
            <person name="Vollmers J."/>
            <person name="Rivas-Marin E."/>
            <person name="Kohn T."/>
            <person name="Peeters S.H."/>
            <person name="Heuer A."/>
            <person name="Rast P."/>
            <person name="Oberbeckmann S."/>
            <person name="Bunk B."/>
            <person name="Jeske O."/>
            <person name="Meyerdierks A."/>
            <person name="Storesund J.E."/>
            <person name="Kallscheuer N."/>
            <person name="Luecker S."/>
            <person name="Lage O.M."/>
            <person name="Pohl T."/>
            <person name="Merkel B.J."/>
            <person name="Hornburger P."/>
            <person name="Mueller R.-W."/>
            <person name="Bruemmer F."/>
            <person name="Labrenz M."/>
            <person name="Spormann A.M."/>
            <person name="Op Den Camp H."/>
            <person name="Overmann J."/>
            <person name="Amann R."/>
            <person name="Jetten M.S.M."/>
            <person name="Mascher T."/>
            <person name="Medema M.H."/>
            <person name="Devos D.P."/>
            <person name="Kaster A.-K."/>
            <person name="Ovreas L."/>
            <person name="Rohde M."/>
            <person name="Galperin M.Y."/>
            <person name="Jogler C."/>
        </authorList>
    </citation>
    <scope>NUCLEOTIDE SEQUENCE [LARGE SCALE GENOMIC DNA]</scope>
    <source>
        <strain evidence="7 8">Pla52n</strain>
    </source>
</reference>
<comment type="caution">
    <text evidence="7">The sequence shown here is derived from an EMBL/GenBank/DDBJ whole genome shotgun (WGS) entry which is preliminary data.</text>
</comment>
<comment type="similarity">
    <text evidence="1">Belongs to the sulfatase family.</text>
</comment>
<feature type="compositionally biased region" description="Basic and acidic residues" evidence="5">
    <location>
        <begin position="453"/>
        <end position="472"/>
    </location>
</feature>
<evidence type="ECO:0000313" key="7">
    <source>
        <dbReference type="EMBL" id="TWT91290.1"/>
    </source>
</evidence>
<dbReference type="InterPro" id="IPR000917">
    <property type="entry name" value="Sulfatase_N"/>
</dbReference>
<dbReference type="PANTHER" id="PTHR42693:SF53">
    <property type="entry name" value="ENDO-4-O-SULFATASE"/>
    <property type="match status" value="1"/>
</dbReference>
<organism evidence="7 8">
    <name type="scientific">Stieleria varia</name>
    <dbReference type="NCBI Taxonomy" id="2528005"/>
    <lineage>
        <taxon>Bacteria</taxon>
        <taxon>Pseudomonadati</taxon>
        <taxon>Planctomycetota</taxon>
        <taxon>Planctomycetia</taxon>
        <taxon>Pirellulales</taxon>
        <taxon>Pirellulaceae</taxon>
        <taxon>Stieleria</taxon>
    </lineage>
</organism>
<dbReference type="Pfam" id="PF00884">
    <property type="entry name" value="Sulfatase"/>
    <property type="match status" value="1"/>
</dbReference>
<name>A0A5C5ZVW9_9BACT</name>
<evidence type="ECO:0000256" key="5">
    <source>
        <dbReference type="SAM" id="MobiDB-lite"/>
    </source>
</evidence>
<dbReference type="InterPro" id="IPR024607">
    <property type="entry name" value="Sulfatase_CS"/>
</dbReference>
<evidence type="ECO:0000256" key="1">
    <source>
        <dbReference type="ARBA" id="ARBA00008779"/>
    </source>
</evidence>
<evidence type="ECO:0000256" key="2">
    <source>
        <dbReference type="ARBA" id="ARBA00022723"/>
    </source>
</evidence>
<proteinExistence type="inferred from homology"/>
<dbReference type="AlphaFoldDB" id="A0A5C5ZVW9"/>
<dbReference type="RefSeq" id="WP_146523515.1">
    <property type="nucleotide sequence ID" value="NZ_CP151726.1"/>
</dbReference>
<dbReference type="OrthoDB" id="9762324at2"/>
<evidence type="ECO:0000256" key="4">
    <source>
        <dbReference type="ARBA" id="ARBA00022837"/>
    </source>
</evidence>
<feature type="region of interest" description="Disordered" evidence="5">
    <location>
        <begin position="453"/>
        <end position="502"/>
    </location>
</feature>
<keyword evidence="2" id="KW-0479">Metal-binding</keyword>
<dbReference type="EC" id="3.1.6.1" evidence="7"/>
<dbReference type="CDD" id="cd16027">
    <property type="entry name" value="SGSH"/>
    <property type="match status" value="1"/>
</dbReference>
<feature type="domain" description="Sulfatase N-terminal" evidence="6">
    <location>
        <begin position="32"/>
        <end position="316"/>
    </location>
</feature>